<feature type="transmembrane region" description="Helical" evidence="1">
    <location>
        <begin position="12"/>
        <end position="29"/>
    </location>
</feature>
<proteinExistence type="predicted"/>
<dbReference type="EMBL" id="JAMGBE010000001">
    <property type="protein sequence ID" value="MCL6728598.1"/>
    <property type="molecule type" value="Genomic_DNA"/>
</dbReference>
<name>A0ABT0RYB4_9SPHN</name>
<keyword evidence="1" id="KW-1133">Transmembrane helix</keyword>
<evidence type="ECO:0000256" key="1">
    <source>
        <dbReference type="SAM" id="Phobius"/>
    </source>
</evidence>
<sequence length="173" mass="18248">MSWAHAERVELGVDSLAASALALAGGFAATLLGPAYVAAAAGAAAGLTGYAALRAVQPKPATFRLPHFAPTAFEACEVEELLLTEEDRLRPGHAGSDDVVLLLDDILAELGPDSRVVRLFDPSSMPSPGELQNRIDRHLDRASQSAPPDTSEALYDASQALYDALAELRRSLK</sequence>
<keyword evidence="1" id="KW-0472">Membrane</keyword>
<accession>A0ABT0RYB4</accession>
<evidence type="ECO:0000313" key="3">
    <source>
        <dbReference type="Proteomes" id="UP001165342"/>
    </source>
</evidence>
<keyword evidence="1" id="KW-0812">Transmembrane</keyword>
<dbReference type="Proteomes" id="UP001165342">
    <property type="component" value="Unassembled WGS sequence"/>
</dbReference>
<gene>
    <name evidence="2" type="ORF">LZ538_00820</name>
</gene>
<dbReference type="RefSeq" id="WP_249830105.1">
    <property type="nucleotide sequence ID" value="NZ_JAMGBE010000001.1"/>
</dbReference>
<keyword evidence="3" id="KW-1185">Reference proteome</keyword>
<protein>
    <submittedName>
        <fullName evidence="2">Uncharacterized protein</fullName>
    </submittedName>
</protein>
<organism evidence="2 3">
    <name type="scientific">Sphingomonas hankyongi</name>
    <dbReference type="NCBI Taxonomy" id="2908209"/>
    <lineage>
        <taxon>Bacteria</taxon>
        <taxon>Pseudomonadati</taxon>
        <taxon>Pseudomonadota</taxon>
        <taxon>Alphaproteobacteria</taxon>
        <taxon>Sphingomonadales</taxon>
        <taxon>Sphingomonadaceae</taxon>
        <taxon>Sphingomonas</taxon>
    </lineage>
</organism>
<evidence type="ECO:0000313" key="2">
    <source>
        <dbReference type="EMBL" id="MCL6728598.1"/>
    </source>
</evidence>
<reference evidence="2" key="1">
    <citation type="submission" date="2022-05" db="EMBL/GenBank/DDBJ databases">
        <authorList>
            <person name="Jo J.-H."/>
            <person name="Im W.-T."/>
        </authorList>
    </citation>
    <scope>NUCLEOTIDE SEQUENCE</scope>
    <source>
        <strain evidence="2">SE220</strain>
    </source>
</reference>
<comment type="caution">
    <text evidence="2">The sequence shown here is derived from an EMBL/GenBank/DDBJ whole genome shotgun (WGS) entry which is preliminary data.</text>
</comment>